<proteinExistence type="predicted"/>
<sequence length="42" mass="5030">MVTLMEIYASLFNEGFTWMDMWIHKAQLMAEPVSRECHLQIQ</sequence>
<reference evidence="1 2" key="1">
    <citation type="journal article" date="2010" name="BMC Genomics">
        <title>Genome sequence of the pattern forming Paenibacillus vortex bacterium reveals potential for thriving in complex environments.</title>
        <authorList>
            <person name="Sirota-Madi A."/>
            <person name="Olender T."/>
            <person name="Helman Y."/>
            <person name="Ingham C."/>
            <person name="Brainis I."/>
            <person name="Roth D."/>
            <person name="Hagi E."/>
            <person name="Brodsky L."/>
            <person name="Leshkowitz D."/>
            <person name="Galatenko V."/>
            <person name="Nikolaev V."/>
            <person name="Mugasimangalam R.C."/>
            <person name="Bransburg-Zabary S."/>
            <person name="Gutnick D.L."/>
            <person name="Lancet D."/>
            <person name="Ben-Jacob E."/>
        </authorList>
    </citation>
    <scope>NUCLEOTIDE SEQUENCE [LARGE SCALE GENOMIC DNA]</scope>
    <source>
        <strain evidence="1 2">V453</strain>
    </source>
</reference>
<dbReference type="Proteomes" id="UP000003094">
    <property type="component" value="Unassembled WGS sequence"/>
</dbReference>
<accession>A0A2R9T2V0</accession>
<evidence type="ECO:0000313" key="2">
    <source>
        <dbReference type="Proteomes" id="UP000003094"/>
    </source>
</evidence>
<comment type="caution">
    <text evidence="1">The sequence shown here is derived from an EMBL/GenBank/DDBJ whole genome shotgun (WGS) entry which is preliminary data.</text>
</comment>
<organism evidence="1 2">
    <name type="scientific">Paenibacillus vortex V453</name>
    <dbReference type="NCBI Taxonomy" id="715225"/>
    <lineage>
        <taxon>Bacteria</taxon>
        <taxon>Bacillati</taxon>
        <taxon>Bacillota</taxon>
        <taxon>Bacilli</taxon>
        <taxon>Bacillales</taxon>
        <taxon>Paenibacillaceae</taxon>
        <taxon>Paenibacillus</taxon>
    </lineage>
</organism>
<keyword evidence="2" id="KW-1185">Reference proteome</keyword>
<dbReference type="AlphaFoldDB" id="A0A2R9T2V0"/>
<name>A0A2R9T2V0_9BACL</name>
<dbReference type="KEGG" id="pvo:PVOR_01890"/>
<protein>
    <submittedName>
        <fullName evidence="1">Uncharacterized protein</fullName>
    </submittedName>
</protein>
<gene>
    <name evidence="1" type="ORF">PVOR_01890</name>
</gene>
<evidence type="ECO:0000313" key="1">
    <source>
        <dbReference type="EMBL" id="EFU43917.1"/>
    </source>
</evidence>
<dbReference type="EMBL" id="ADHJ01000001">
    <property type="protein sequence ID" value="EFU43917.1"/>
    <property type="molecule type" value="Genomic_DNA"/>
</dbReference>